<feature type="compositionally biased region" description="Low complexity" evidence="1">
    <location>
        <begin position="440"/>
        <end position="449"/>
    </location>
</feature>
<dbReference type="Pfam" id="PF03108">
    <property type="entry name" value="DBD_Tnp_Mut"/>
    <property type="match status" value="1"/>
</dbReference>
<dbReference type="PANTHER" id="PTHR31973:SF187">
    <property type="entry name" value="MUTATOR TRANSPOSASE MUDRA PROTEIN"/>
    <property type="match status" value="1"/>
</dbReference>
<dbReference type="InterPro" id="IPR004332">
    <property type="entry name" value="Transposase_MuDR"/>
</dbReference>
<name>A0A6A4LN24_9ERIC</name>
<dbReference type="OrthoDB" id="1732944at2759"/>
<feature type="compositionally biased region" description="Gly residues" evidence="1">
    <location>
        <begin position="397"/>
        <end position="439"/>
    </location>
</feature>
<feature type="region of interest" description="Disordered" evidence="1">
    <location>
        <begin position="394"/>
        <end position="449"/>
    </location>
</feature>
<evidence type="ECO:0000313" key="4">
    <source>
        <dbReference type="EMBL" id="KAE9459215.1"/>
    </source>
</evidence>
<dbReference type="Proteomes" id="UP000428333">
    <property type="component" value="Linkage Group LG05"/>
</dbReference>
<sequence length="449" mass="50655">MKNAEFDAMAKHLGYHSTVAFYYKMPGLDLDKGLVPITKDKDTTDMLNYLDKNRTAIIYLEHIGGVHCFDSAAQETDPNMQSNFDLGSFNFDPESGLEYINFDVGMFKLMDCKRILLVMLKNDDDGLYETFVDENEEFVGVRVTAEEKVEFDGNGDEIVLSDDDSKYGSKNSYYTSSDEENSHKRKHHFKNFRPETDMEDPQFKMRMLFSTPQEFKAAMKQHAIKHQRQVKMVKNDKRRIKAKCFGGTDPKKSCPWEVYAAKVMTEYMDDLRINPGMPIADLKERVRTELKVEVSRNQLYKAKRKAGKLLHGHTPVLPPKGKRKFGRPKKKRIRALEEYLNPKDPTKLRKLGQNSVYYRRCGKHGHNRRTCATPLPEASGTIVQARGRGTSVQLSARGGGGVGMQQKGRGSGVKTRGGGVGVQQRGKGNGVKVRGGGVGMQPRGRGIQV</sequence>
<reference evidence="4 5" key="1">
    <citation type="journal article" date="2019" name="Genome Biol. Evol.">
        <title>The Rhododendron genome and chromosomal organization provide insight into shared whole-genome duplications across the heath family (Ericaceae).</title>
        <authorList>
            <person name="Soza V.L."/>
            <person name="Lindsley D."/>
            <person name="Waalkes A."/>
            <person name="Ramage E."/>
            <person name="Patwardhan R.P."/>
            <person name="Burton J.N."/>
            <person name="Adey A."/>
            <person name="Kumar A."/>
            <person name="Qiu R."/>
            <person name="Shendure J."/>
            <person name="Hall B."/>
        </authorList>
    </citation>
    <scope>NUCLEOTIDE SEQUENCE [LARGE SCALE GENOMIC DNA]</scope>
    <source>
        <strain evidence="4">RSF 1966-606</strain>
    </source>
</reference>
<feature type="non-terminal residue" evidence="4">
    <location>
        <position position="1"/>
    </location>
</feature>
<comment type="caution">
    <text evidence="4">The sequence shown here is derived from an EMBL/GenBank/DDBJ whole genome shotgun (WGS) entry which is preliminary data.</text>
</comment>
<dbReference type="Pfam" id="PF26130">
    <property type="entry name" value="PB1-like"/>
    <property type="match status" value="1"/>
</dbReference>
<dbReference type="EMBL" id="QEFC01001184">
    <property type="protein sequence ID" value="KAE9459215.1"/>
    <property type="molecule type" value="Genomic_DNA"/>
</dbReference>
<organism evidence="4 5">
    <name type="scientific">Rhododendron williamsianum</name>
    <dbReference type="NCBI Taxonomy" id="262921"/>
    <lineage>
        <taxon>Eukaryota</taxon>
        <taxon>Viridiplantae</taxon>
        <taxon>Streptophyta</taxon>
        <taxon>Embryophyta</taxon>
        <taxon>Tracheophyta</taxon>
        <taxon>Spermatophyta</taxon>
        <taxon>Magnoliopsida</taxon>
        <taxon>eudicotyledons</taxon>
        <taxon>Gunneridae</taxon>
        <taxon>Pentapetalae</taxon>
        <taxon>asterids</taxon>
        <taxon>Ericales</taxon>
        <taxon>Ericaceae</taxon>
        <taxon>Ericoideae</taxon>
        <taxon>Rhodoreae</taxon>
        <taxon>Rhododendron</taxon>
    </lineage>
</organism>
<dbReference type="AlphaFoldDB" id="A0A6A4LN24"/>
<protein>
    <submittedName>
        <fullName evidence="4">Uncharacterized protein</fullName>
    </submittedName>
</protein>
<dbReference type="InterPro" id="IPR058594">
    <property type="entry name" value="PB1-like_dom_pln"/>
</dbReference>
<gene>
    <name evidence="4" type="ORF">C3L33_08887</name>
</gene>
<evidence type="ECO:0000256" key="1">
    <source>
        <dbReference type="SAM" id="MobiDB-lite"/>
    </source>
</evidence>
<dbReference type="PANTHER" id="PTHR31973">
    <property type="entry name" value="POLYPROTEIN, PUTATIVE-RELATED"/>
    <property type="match status" value="1"/>
</dbReference>
<evidence type="ECO:0000259" key="2">
    <source>
        <dbReference type="Pfam" id="PF03108"/>
    </source>
</evidence>
<accession>A0A6A4LN24</accession>
<evidence type="ECO:0000313" key="5">
    <source>
        <dbReference type="Proteomes" id="UP000428333"/>
    </source>
</evidence>
<feature type="domain" description="Transposase MuDR plant" evidence="2">
    <location>
        <begin position="208"/>
        <end position="264"/>
    </location>
</feature>
<keyword evidence="5" id="KW-1185">Reference proteome</keyword>
<evidence type="ECO:0000259" key="3">
    <source>
        <dbReference type="Pfam" id="PF26130"/>
    </source>
</evidence>
<feature type="domain" description="PB1-like" evidence="3">
    <location>
        <begin position="6"/>
        <end position="62"/>
    </location>
</feature>
<proteinExistence type="predicted"/>